<keyword evidence="6" id="KW-0675">Receptor</keyword>
<feature type="domain" description="TonB-dependent receptor-like beta-barrel" evidence="4">
    <location>
        <begin position="647"/>
        <end position="828"/>
    </location>
</feature>
<comment type="subcellular location">
    <subcellularLocation>
        <location evidence="1">Cell outer membrane</location>
    </subcellularLocation>
</comment>
<name>A0ABY4SE38_AQUTE</name>
<accession>A0ABY4SE38</accession>
<dbReference type="Pfam" id="PF04773">
    <property type="entry name" value="FecR"/>
    <property type="match status" value="1"/>
</dbReference>
<dbReference type="Gene3D" id="2.60.120.1440">
    <property type="match status" value="1"/>
</dbReference>
<dbReference type="PANTHER" id="PTHR38731">
    <property type="entry name" value="LIPL45-RELATED LIPOPROTEIN-RELATED"/>
    <property type="match status" value="1"/>
</dbReference>
<dbReference type="SMART" id="SM00028">
    <property type="entry name" value="TPR"/>
    <property type="match status" value="6"/>
</dbReference>
<dbReference type="SUPFAM" id="SSF48452">
    <property type="entry name" value="TPR-like"/>
    <property type="match status" value="2"/>
</dbReference>
<dbReference type="Pfam" id="PF00593">
    <property type="entry name" value="TonB_dep_Rec_b-barrel"/>
    <property type="match status" value="1"/>
</dbReference>
<evidence type="ECO:0000256" key="3">
    <source>
        <dbReference type="ARBA" id="ARBA00023237"/>
    </source>
</evidence>
<evidence type="ECO:0000256" key="1">
    <source>
        <dbReference type="ARBA" id="ARBA00004442"/>
    </source>
</evidence>
<dbReference type="EMBL" id="CP097636">
    <property type="protein sequence ID" value="URI10397.1"/>
    <property type="molecule type" value="Genomic_DNA"/>
</dbReference>
<sequence length="1053" mass="115627">MASVQGLVEVRRTDAAWQRAELDQPLCAGDAVRVGERSRAALLMSNQTTLRLDQHSHVTLRAPEAPRGTVIEQLRGIVNVITRTPQPFRLTTPFVNANVEGTEFLVQVGATESSVLVVEGRVVASNEAGRVSLQAGEQASGDAVTLPRKTLVVRPRNAVQWAVHYPTVRPRQTADERLQRAARLLDVGRADEALPVLQAIAAGDAAYAESLALQAMIALVQNQPEAAQSLSQAALAADPRSSAAMLSASYVQQSRFELDAAATQAQAAAALEPDNALAWARLAELQLYSGRLADATQAARQAVTSGPALSRAHLVMGFTRLAHFDTVGARAAFERALQLDQADPLPRMGLGLVFLREGQRTAGREQIDIAVSLDPENALLRSYLGKVYAQERRGAAAETQFRLARERDPLDPTPWFYEALYKLVNNRPVEALDDMSRSIALNDNRAVLRSRLLLDDDRAERSVALARIHDELGFGRLGIAEATKALAIDPDHAAAHRFLADAYTALDRHEAAVASESLQALLLQPVRPAHLLPRRSSTAVMRSVDESLLGTPADDSRFFERSGASGRLGLAAGSRGLWSAEASAAYAGERFALDAGVFRYHTDGFRPGSQVSHRLDDALVQWQLQTGLILQAQLRSRRTQFGDVRSSFSLDGGSTEEDNRIDQHSARLGLVWRPSEREVVTLSYVAQGYDERAVLSTRPRRLVVRNETPAQVLEGQYRLDTSAGDLLLGVSGTRAQPHTWLRAHAPGTPEPTGPCRAEARCLNELSDDARQTEVYAYWQHWLTPDLQGTLGLAHLSRGTDRDRNPRWLPKLGLLWQAHPDVTLRAASFRSASRWALVDQSIEPTSVAGFKQVFDDANGVATRVHAMGLDVALGLRLRLVSEWVQRSLDVPGAVLSAGFSTPPERLHEQQGRIELFWTPHSRIAARAGWTTDRYQRQPSFDLPRLLDLRTDALPLSARYFLEGGWFAESTLTRVRQHVTQPASQASLSGREHFSLVDLSIGRRAASSPLTVTFTIKNLFGERFRFQDDAFRSGDLRVARYLPVRSAVLAVQTAF</sequence>
<dbReference type="SUPFAM" id="SSF56935">
    <property type="entry name" value="Porins"/>
    <property type="match status" value="1"/>
</dbReference>
<dbReference type="InterPro" id="IPR000531">
    <property type="entry name" value="Beta-barrel_TonB"/>
</dbReference>
<keyword evidence="7" id="KW-1185">Reference proteome</keyword>
<feature type="domain" description="FecR protein" evidence="5">
    <location>
        <begin position="30"/>
        <end position="122"/>
    </location>
</feature>
<evidence type="ECO:0000313" key="6">
    <source>
        <dbReference type="EMBL" id="URI10397.1"/>
    </source>
</evidence>
<dbReference type="RefSeq" id="WP_250198600.1">
    <property type="nucleotide sequence ID" value="NZ_CP097636.1"/>
</dbReference>
<dbReference type="InterPro" id="IPR036942">
    <property type="entry name" value="Beta-barrel_TonB_sf"/>
</dbReference>
<dbReference type="Gene3D" id="1.25.40.10">
    <property type="entry name" value="Tetratricopeptide repeat domain"/>
    <property type="match status" value="2"/>
</dbReference>
<evidence type="ECO:0000313" key="7">
    <source>
        <dbReference type="Proteomes" id="UP001056201"/>
    </source>
</evidence>
<keyword evidence="3" id="KW-0998">Cell outer membrane</keyword>
<evidence type="ECO:0000259" key="5">
    <source>
        <dbReference type="Pfam" id="PF04773"/>
    </source>
</evidence>
<dbReference type="InterPro" id="IPR011990">
    <property type="entry name" value="TPR-like_helical_dom_sf"/>
</dbReference>
<evidence type="ECO:0000259" key="4">
    <source>
        <dbReference type="Pfam" id="PF00593"/>
    </source>
</evidence>
<organism evidence="6 7">
    <name type="scientific">Aquincola tertiaricarbonis</name>
    <dbReference type="NCBI Taxonomy" id="391953"/>
    <lineage>
        <taxon>Bacteria</taxon>
        <taxon>Pseudomonadati</taxon>
        <taxon>Pseudomonadota</taxon>
        <taxon>Betaproteobacteria</taxon>
        <taxon>Burkholderiales</taxon>
        <taxon>Sphaerotilaceae</taxon>
        <taxon>Aquincola</taxon>
    </lineage>
</organism>
<reference evidence="6" key="1">
    <citation type="submission" date="2022-05" db="EMBL/GenBank/DDBJ databases">
        <title>An RpoN-dependent PEP-CTERM gene is involved in floc formation of an Aquincola tertiaricarbonis strain.</title>
        <authorList>
            <person name="Qiu D."/>
            <person name="Xia M."/>
        </authorList>
    </citation>
    <scope>NUCLEOTIDE SEQUENCE</scope>
    <source>
        <strain evidence="6">RN12</strain>
    </source>
</reference>
<gene>
    <name evidence="6" type="ORF">MW290_15390</name>
</gene>
<dbReference type="InterPro" id="IPR019734">
    <property type="entry name" value="TPR_rpt"/>
</dbReference>
<dbReference type="Proteomes" id="UP001056201">
    <property type="component" value="Chromosome 2"/>
</dbReference>
<dbReference type="PANTHER" id="PTHR38731:SF3">
    <property type="entry name" value="BLL6125 PROTEIN"/>
    <property type="match status" value="1"/>
</dbReference>
<proteinExistence type="predicted"/>
<protein>
    <submittedName>
        <fullName evidence="6">TonB-dependent receptor</fullName>
    </submittedName>
</protein>
<evidence type="ECO:0000256" key="2">
    <source>
        <dbReference type="ARBA" id="ARBA00023136"/>
    </source>
</evidence>
<dbReference type="InterPro" id="IPR006860">
    <property type="entry name" value="FecR"/>
</dbReference>
<keyword evidence="2" id="KW-0472">Membrane</keyword>
<dbReference type="Pfam" id="PF13432">
    <property type="entry name" value="TPR_16"/>
    <property type="match status" value="1"/>
</dbReference>
<dbReference type="Gene3D" id="2.40.170.20">
    <property type="entry name" value="TonB-dependent receptor, beta-barrel domain"/>
    <property type="match status" value="1"/>
</dbReference>